<reference evidence="1 2" key="1">
    <citation type="submission" date="2016-11" db="EMBL/GenBank/DDBJ databases">
        <authorList>
            <person name="Jaros S."/>
            <person name="Januszkiewicz K."/>
            <person name="Wedrychowicz H."/>
        </authorList>
    </citation>
    <scope>NUCLEOTIDE SEQUENCE [LARGE SCALE GENOMIC DNA]</scope>
    <source>
        <strain evidence="1 2">CGMCC 1.8863</strain>
    </source>
</reference>
<sequence length="141" mass="16314">MKKMLFLMFTAIALLSSCDTDNDINFHYEALEIKSVEMPESFNRGDIYTIKVTYLRPDNCTYFEGFDVVREEVTTRNIVAVAAVFDKEEECVALNTEQVATFKFEVLYQDPYLFRYRTGKDENGEPTYLEITVPVNDPSTD</sequence>
<name>A0A1M6A7I1_9FLAO</name>
<evidence type="ECO:0000313" key="1">
    <source>
        <dbReference type="EMBL" id="SHI32369.1"/>
    </source>
</evidence>
<proteinExistence type="predicted"/>
<evidence type="ECO:0000313" key="2">
    <source>
        <dbReference type="Proteomes" id="UP000184231"/>
    </source>
</evidence>
<organism evidence="1 2">
    <name type="scientific">Arenibacter nanhaiticus</name>
    <dbReference type="NCBI Taxonomy" id="558155"/>
    <lineage>
        <taxon>Bacteria</taxon>
        <taxon>Pseudomonadati</taxon>
        <taxon>Bacteroidota</taxon>
        <taxon>Flavobacteriia</taxon>
        <taxon>Flavobacteriales</taxon>
        <taxon>Flavobacteriaceae</taxon>
        <taxon>Arenibacter</taxon>
    </lineage>
</organism>
<dbReference type="EMBL" id="FQYX01000001">
    <property type="protein sequence ID" value="SHI32369.1"/>
    <property type="molecule type" value="Genomic_DNA"/>
</dbReference>
<dbReference type="AlphaFoldDB" id="A0A1M6A7I1"/>
<protein>
    <submittedName>
        <fullName evidence="1">Uncharacterized protein</fullName>
    </submittedName>
</protein>
<dbReference type="STRING" id="558155.SAMN04487911_101113"/>
<gene>
    <name evidence="1" type="ORF">SAMN04487911_101113</name>
</gene>
<dbReference type="Proteomes" id="UP000184231">
    <property type="component" value="Unassembled WGS sequence"/>
</dbReference>
<dbReference type="OrthoDB" id="893802at2"/>
<dbReference type="RefSeq" id="WP_072762686.1">
    <property type="nucleotide sequence ID" value="NZ_FQYX01000001.1"/>
</dbReference>
<accession>A0A1M6A7I1</accession>
<keyword evidence="2" id="KW-1185">Reference proteome</keyword>
<dbReference type="PROSITE" id="PS51257">
    <property type="entry name" value="PROKAR_LIPOPROTEIN"/>
    <property type="match status" value="1"/>
</dbReference>